<keyword evidence="10" id="KW-1185">Reference proteome</keyword>
<dbReference type="Gene3D" id="3.20.20.70">
    <property type="entry name" value="Aldolase class I"/>
    <property type="match status" value="1"/>
</dbReference>
<keyword evidence="8" id="KW-0119">Carbohydrate metabolism</keyword>
<evidence type="ECO:0000256" key="3">
    <source>
        <dbReference type="ARBA" id="ARBA00006906"/>
    </source>
</evidence>
<keyword evidence="7" id="KW-0704">Schiff base</keyword>
<evidence type="ECO:0000256" key="4">
    <source>
        <dbReference type="ARBA" id="ARBA00011233"/>
    </source>
</evidence>
<proteinExistence type="inferred from homology"/>
<evidence type="ECO:0000313" key="9">
    <source>
        <dbReference type="EMBL" id="MFC3714292.1"/>
    </source>
</evidence>
<dbReference type="InterPro" id="IPR000887">
    <property type="entry name" value="Aldlse_KDPG_KHG"/>
</dbReference>
<comment type="pathway">
    <text evidence="2">Carbohydrate acid metabolism; 2-dehydro-3-deoxy-D-gluconate degradation; D-glyceraldehyde 3-phosphate and pyruvate from 2-dehydro-3-deoxy-D-gluconate: step 2/2.</text>
</comment>
<evidence type="ECO:0000256" key="2">
    <source>
        <dbReference type="ARBA" id="ARBA00004736"/>
    </source>
</evidence>
<dbReference type="PANTHER" id="PTHR30246:SF1">
    <property type="entry name" value="2-DEHYDRO-3-DEOXY-6-PHOSPHOGALACTONATE ALDOLASE-RELATED"/>
    <property type="match status" value="1"/>
</dbReference>
<accession>A0ABV7XH54</accession>
<evidence type="ECO:0000256" key="6">
    <source>
        <dbReference type="ARBA" id="ARBA00023239"/>
    </source>
</evidence>
<evidence type="ECO:0000256" key="7">
    <source>
        <dbReference type="ARBA" id="ARBA00023270"/>
    </source>
</evidence>
<dbReference type="EC" id="4.1.2.14" evidence="5"/>
<dbReference type="SUPFAM" id="SSF51569">
    <property type="entry name" value="Aldolase"/>
    <property type="match status" value="1"/>
</dbReference>
<evidence type="ECO:0000256" key="5">
    <source>
        <dbReference type="ARBA" id="ARBA00013063"/>
    </source>
</evidence>
<name>A0ABV7XH54_9SPHN</name>
<dbReference type="GO" id="GO:0008675">
    <property type="term" value="F:2-dehydro-3-deoxy-phosphogluconate aldolase activity"/>
    <property type="evidence" value="ECO:0007669"/>
    <property type="project" value="UniProtKB-EC"/>
</dbReference>
<dbReference type="RefSeq" id="WP_380863638.1">
    <property type="nucleotide sequence ID" value="NZ_JBHRXV010000013.1"/>
</dbReference>
<evidence type="ECO:0000256" key="1">
    <source>
        <dbReference type="ARBA" id="ARBA00000654"/>
    </source>
</evidence>
<comment type="subunit">
    <text evidence="4">Homotrimer.</text>
</comment>
<dbReference type="Pfam" id="PF01081">
    <property type="entry name" value="Aldolase"/>
    <property type="match status" value="1"/>
</dbReference>
<dbReference type="PANTHER" id="PTHR30246">
    <property type="entry name" value="2-KETO-3-DEOXY-6-PHOSPHOGLUCONATE ALDOLASE"/>
    <property type="match status" value="1"/>
</dbReference>
<dbReference type="EMBL" id="JBHRXV010000013">
    <property type="protein sequence ID" value="MFC3714292.1"/>
    <property type="molecule type" value="Genomic_DNA"/>
</dbReference>
<organism evidence="9 10">
    <name type="scientific">Sphingoaurantiacus capsulatus</name>
    <dbReference type="NCBI Taxonomy" id="1771310"/>
    <lineage>
        <taxon>Bacteria</taxon>
        <taxon>Pseudomonadati</taxon>
        <taxon>Pseudomonadota</taxon>
        <taxon>Alphaproteobacteria</taxon>
        <taxon>Sphingomonadales</taxon>
        <taxon>Sphingosinicellaceae</taxon>
        <taxon>Sphingoaurantiacus</taxon>
    </lineage>
</organism>
<evidence type="ECO:0000256" key="8">
    <source>
        <dbReference type="ARBA" id="ARBA00023277"/>
    </source>
</evidence>
<dbReference type="InterPro" id="IPR013785">
    <property type="entry name" value="Aldolase_TIM"/>
</dbReference>
<dbReference type="NCBIfam" id="TIGR01182">
    <property type="entry name" value="eda"/>
    <property type="match status" value="1"/>
</dbReference>
<dbReference type="CDD" id="cd00452">
    <property type="entry name" value="KDPG_aldolase"/>
    <property type="match status" value="1"/>
</dbReference>
<comment type="similarity">
    <text evidence="3">Belongs to the KHG/KDPG aldolase family.</text>
</comment>
<dbReference type="InterPro" id="IPR031337">
    <property type="entry name" value="KDPG/KHG_AS_1"/>
</dbReference>
<dbReference type="PROSITE" id="PS00160">
    <property type="entry name" value="ALDOLASE_KDPG_KHG_2"/>
    <property type="match status" value="1"/>
</dbReference>
<dbReference type="PROSITE" id="PS00159">
    <property type="entry name" value="ALDOLASE_KDPG_KHG_1"/>
    <property type="match status" value="1"/>
</dbReference>
<protein>
    <recommendedName>
        <fullName evidence="5">2-dehydro-3-deoxy-phosphogluconate aldolase</fullName>
        <ecNumber evidence="5">4.1.2.14</ecNumber>
    </recommendedName>
</protein>
<gene>
    <name evidence="9" type="primary">eda</name>
    <name evidence="9" type="ORF">ACFOMD_17115</name>
</gene>
<keyword evidence="6 9" id="KW-0456">Lyase</keyword>
<sequence length="205" mass="20657">MPDLATIMTAAPVIPVLVIDDVADAVPLAETLVAAGLPVLEVTFRTAAALDAIRAMAKVPGAIVGAGTVLDPDLYTAAVDAGASFAVSPGLTDRLARAAADGPAPLLPGVASASDIMRARDHGFSRLKFFPASIAGGIPALSAYASVFGDLRFCPTGGITADNAADWLALPFVDCVGGTWIVPRGGARDLTAIAERARRAAAPIA</sequence>
<evidence type="ECO:0000313" key="10">
    <source>
        <dbReference type="Proteomes" id="UP001595615"/>
    </source>
</evidence>
<dbReference type="InterPro" id="IPR031338">
    <property type="entry name" value="KDPG/KHG_AS_2"/>
</dbReference>
<comment type="caution">
    <text evidence="9">The sequence shown here is derived from an EMBL/GenBank/DDBJ whole genome shotgun (WGS) entry which is preliminary data.</text>
</comment>
<comment type="catalytic activity">
    <reaction evidence="1">
        <text>2-dehydro-3-deoxy-6-phospho-D-gluconate = D-glyceraldehyde 3-phosphate + pyruvate</text>
        <dbReference type="Rhea" id="RHEA:17089"/>
        <dbReference type="ChEBI" id="CHEBI:15361"/>
        <dbReference type="ChEBI" id="CHEBI:57569"/>
        <dbReference type="ChEBI" id="CHEBI:59776"/>
        <dbReference type="EC" id="4.1.2.14"/>
    </reaction>
</comment>
<dbReference type="GO" id="GO:0008700">
    <property type="term" value="F:(R,S)-4-hydroxy-2-oxoglutarate aldolase activity"/>
    <property type="evidence" value="ECO:0007669"/>
    <property type="project" value="UniProtKB-EC"/>
</dbReference>
<reference evidence="10" key="1">
    <citation type="journal article" date="2019" name="Int. J. Syst. Evol. Microbiol.">
        <title>The Global Catalogue of Microorganisms (GCM) 10K type strain sequencing project: providing services to taxonomists for standard genome sequencing and annotation.</title>
        <authorList>
            <consortium name="The Broad Institute Genomics Platform"/>
            <consortium name="The Broad Institute Genome Sequencing Center for Infectious Disease"/>
            <person name="Wu L."/>
            <person name="Ma J."/>
        </authorList>
    </citation>
    <scope>NUCLEOTIDE SEQUENCE [LARGE SCALE GENOMIC DNA]</scope>
    <source>
        <strain evidence="10">KCTC 42644</strain>
    </source>
</reference>
<dbReference type="Proteomes" id="UP001595615">
    <property type="component" value="Unassembled WGS sequence"/>
</dbReference>